<sequence>MRNRSSREEILRFLLVGSSTVLVDLAIYIVLLTWLNPSTAKGISFICGTIYAYQANRLWTFSSGSGSLLQVVKFSAVYGFNLAVNVSLNAVVLSLLAQLTGRLGQLNTLIAFIIATGVSAVLNFLGMKFFVFKKA</sequence>
<proteinExistence type="inferred from homology"/>
<comment type="caution">
    <text evidence="8">The sequence shown here is derived from an EMBL/GenBank/DDBJ whole genome shotgun (WGS) entry which is preliminary data.</text>
</comment>
<feature type="transmembrane region" description="Helical" evidence="6">
    <location>
        <begin position="109"/>
        <end position="132"/>
    </location>
</feature>
<evidence type="ECO:0000313" key="8">
    <source>
        <dbReference type="EMBL" id="PZO59632.1"/>
    </source>
</evidence>
<evidence type="ECO:0000256" key="5">
    <source>
        <dbReference type="ARBA" id="ARBA00023136"/>
    </source>
</evidence>
<evidence type="ECO:0000256" key="3">
    <source>
        <dbReference type="ARBA" id="ARBA00022692"/>
    </source>
</evidence>
<comment type="subcellular location">
    <subcellularLocation>
        <location evidence="1">Membrane</location>
        <topology evidence="1">Multi-pass membrane protein</topology>
    </subcellularLocation>
</comment>
<organism evidence="8 9">
    <name type="scientific">Phormidesmis priestleyi</name>
    <dbReference type="NCBI Taxonomy" id="268141"/>
    <lineage>
        <taxon>Bacteria</taxon>
        <taxon>Bacillati</taxon>
        <taxon>Cyanobacteriota</taxon>
        <taxon>Cyanophyceae</taxon>
        <taxon>Leptolyngbyales</taxon>
        <taxon>Leptolyngbyaceae</taxon>
        <taxon>Phormidesmis</taxon>
    </lineage>
</organism>
<keyword evidence="5 6" id="KW-0472">Membrane</keyword>
<dbReference type="GO" id="GO:0000271">
    <property type="term" value="P:polysaccharide biosynthetic process"/>
    <property type="evidence" value="ECO:0007669"/>
    <property type="project" value="InterPro"/>
</dbReference>
<accession>A0A2W4XV33</accession>
<dbReference type="Proteomes" id="UP000249794">
    <property type="component" value="Unassembled WGS sequence"/>
</dbReference>
<dbReference type="InterPro" id="IPR051401">
    <property type="entry name" value="GtrA_CellWall_Glycosyl"/>
</dbReference>
<reference evidence="8 9" key="2">
    <citation type="submission" date="2018-06" db="EMBL/GenBank/DDBJ databases">
        <title>Metagenomic assembly of (sub)arctic Cyanobacteria and their associated microbiome from non-axenic cultures.</title>
        <authorList>
            <person name="Baurain D."/>
        </authorList>
    </citation>
    <scope>NUCLEOTIDE SEQUENCE [LARGE SCALE GENOMIC DNA]</scope>
    <source>
        <strain evidence="8">ULC027bin1</strain>
    </source>
</reference>
<evidence type="ECO:0000259" key="7">
    <source>
        <dbReference type="Pfam" id="PF04138"/>
    </source>
</evidence>
<dbReference type="AlphaFoldDB" id="A0A2W4XV33"/>
<comment type="similarity">
    <text evidence="2">Belongs to the GtrA family.</text>
</comment>
<feature type="domain" description="GtrA/DPMS transmembrane" evidence="7">
    <location>
        <begin position="12"/>
        <end position="132"/>
    </location>
</feature>
<feature type="transmembrane region" description="Helical" evidence="6">
    <location>
        <begin position="76"/>
        <end position="97"/>
    </location>
</feature>
<feature type="transmembrane region" description="Helical" evidence="6">
    <location>
        <begin position="12"/>
        <end position="35"/>
    </location>
</feature>
<gene>
    <name evidence="8" type="ORF">DCF15_03320</name>
</gene>
<evidence type="ECO:0000256" key="1">
    <source>
        <dbReference type="ARBA" id="ARBA00004141"/>
    </source>
</evidence>
<name>A0A2W4XV33_9CYAN</name>
<protein>
    <submittedName>
        <fullName evidence="8">GtrA family protein</fullName>
    </submittedName>
</protein>
<dbReference type="InterPro" id="IPR007267">
    <property type="entry name" value="GtrA_DPMS_TM"/>
</dbReference>
<evidence type="ECO:0000256" key="2">
    <source>
        <dbReference type="ARBA" id="ARBA00009399"/>
    </source>
</evidence>
<keyword evidence="4 6" id="KW-1133">Transmembrane helix</keyword>
<evidence type="ECO:0000313" key="9">
    <source>
        <dbReference type="Proteomes" id="UP000249794"/>
    </source>
</evidence>
<evidence type="ECO:0000256" key="6">
    <source>
        <dbReference type="SAM" id="Phobius"/>
    </source>
</evidence>
<dbReference type="GO" id="GO:0005886">
    <property type="term" value="C:plasma membrane"/>
    <property type="evidence" value="ECO:0007669"/>
    <property type="project" value="TreeGrafter"/>
</dbReference>
<dbReference type="PANTHER" id="PTHR38459:SF6">
    <property type="entry name" value="ARABINOGALACTAN BIOSYNTHESIS RECRUITING PROTEIN RV3789"/>
    <property type="match status" value="1"/>
</dbReference>
<keyword evidence="3 6" id="KW-0812">Transmembrane</keyword>
<dbReference type="EMBL" id="QBMP01000018">
    <property type="protein sequence ID" value="PZO59632.1"/>
    <property type="molecule type" value="Genomic_DNA"/>
</dbReference>
<dbReference type="PANTHER" id="PTHR38459">
    <property type="entry name" value="PROPHAGE BACTOPRENOL-LINKED GLUCOSE TRANSLOCASE HOMOLOG"/>
    <property type="match status" value="1"/>
</dbReference>
<dbReference type="Pfam" id="PF04138">
    <property type="entry name" value="GtrA_DPMS_TM"/>
    <property type="match status" value="1"/>
</dbReference>
<evidence type="ECO:0000256" key="4">
    <source>
        <dbReference type="ARBA" id="ARBA00022989"/>
    </source>
</evidence>
<reference evidence="9" key="1">
    <citation type="submission" date="2018-04" db="EMBL/GenBank/DDBJ databases">
        <authorList>
            <person name="Cornet L."/>
        </authorList>
    </citation>
    <scope>NUCLEOTIDE SEQUENCE [LARGE SCALE GENOMIC DNA]</scope>
</reference>